<feature type="transmembrane region" description="Helical" evidence="1">
    <location>
        <begin position="42"/>
        <end position="61"/>
    </location>
</feature>
<reference evidence="3" key="1">
    <citation type="journal article" date="2019" name="Int. J. Syst. Evol. Microbiol.">
        <title>The Global Catalogue of Microorganisms (GCM) 10K type strain sequencing project: providing services to taxonomists for standard genome sequencing and annotation.</title>
        <authorList>
            <consortium name="The Broad Institute Genomics Platform"/>
            <consortium name="The Broad Institute Genome Sequencing Center for Infectious Disease"/>
            <person name="Wu L."/>
            <person name="Ma J."/>
        </authorList>
    </citation>
    <scope>NUCLEOTIDE SEQUENCE [LARGE SCALE GENOMIC DNA]</scope>
    <source>
        <strain evidence="3">JCM 3369</strain>
    </source>
</reference>
<proteinExistence type="predicted"/>
<keyword evidence="1" id="KW-1133">Transmembrane helix</keyword>
<organism evidence="2 3">
    <name type="scientific">Roseibium aestuarii</name>
    <dbReference type="NCBI Taxonomy" id="2600299"/>
    <lineage>
        <taxon>Bacteria</taxon>
        <taxon>Pseudomonadati</taxon>
        <taxon>Pseudomonadota</taxon>
        <taxon>Alphaproteobacteria</taxon>
        <taxon>Hyphomicrobiales</taxon>
        <taxon>Stappiaceae</taxon>
        <taxon>Roseibium</taxon>
    </lineage>
</organism>
<name>A0ABW4JWJ7_9HYPH</name>
<comment type="caution">
    <text evidence="2">The sequence shown here is derived from an EMBL/GenBank/DDBJ whole genome shotgun (WGS) entry which is preliminary data.</text>
</comment>
<dbReference type="RefSeq" id="WP_149892798.1">
    <property type="nucleotide sequence ID" value="NZ_JBHUFA010000004.1"/>
</dbReference>
<dbReference type="Proteomes" id="UP001597327">
    <property type="component" value="Unassembled WGS sequence"/>
</dbReference>
<evidence type="ECO:0000256" key="1">
    <source>
        <dbReference type="SAM" id="Phobius"/>
    </source>
</evidence>
<dbReference type="Pfam" id="PF19606">
    <property type="entry name" value="DUF6111"/>
    <property type="match status" value="1"/>
</dbReference>
<dbReference type="EMBL" id="JBHUFA010000004">
    <property type="protein sequence ID" value="MFD1696310.1"/>
    <property type="molecule type" value="Genomic_DNA"/>
</dbReference>
<keyword evidence="1" id="KW-0472">Membrane</keyword>
<accession>A0ABW4JWJ7</accession>
<keyword evidence="1" id="KW-0812">Transmembrane</keyword>
<sequence>MLRVILTHLVLFLLPFLGYGLWLWVTRKASADRAWRDGPMLYLSLAGALLVVLSLVFFASFEKGQVDRDYQPSRMENGRFVPGGFR</sequence>
<evidence type="ECO:0000313" key="2">
    <source>
        <dbReference type="EMBL" id="MFD1696310.1"/>
    </source>
</evidence>
<dbReference type="InterPro" id="IPR046093">
    <property type="entry name" value="DUF6111"/>
</dbReference>
<protein>
    <submittedName>
        <fullName evidence="2">DUF6111 family protein</fullName>
    </submittedName>
</protein>
<gene>
    <name evidence="2" type="ORF">ACFSC7_12345</name>
</gene>
<evidence type="ECO:0000313" key="3">
    <source>
        <dbReference type="Proteomes" id="UP001597327"/>
    </source>
</evidence>
<keyword evidence="3" id="KW-1185">Reference proteome</keyword>